<sequence length="57" mass="6593">MRLPETGSLCYTSIYKTDDSLYKKLSPPETGFCRHSICLFCLAFSVRSDLRNPPYRN</sequence>
<reference evidence="1 2" key="1">
    <citation type="submission" date="2010-01" db="EMBL/GenBank/DDBJ databases">
        <authorList>
            <person name="Weinstock G."/>
            <person name="Sodergren E."/>
            <person name="Clifton S."/>
            <person name="Fulton L."/>
            <person name="Fulton B."/>
            <person name="Courtney L."/>
            <person name="Fronick C."/>
            <person name="Harrison M."/>
            <person name="Strong C."/>
            <person name="Farmer C."/>
            <person name="Delahaunty K."/>
            <person name="Markovic C."/>
            <person name="Hall O."/>
            <person name="Minx P."/>
            <person name="Tomlinson C."/>
            <person name="Mitreva M."/>
            <person name="Nelson J."/>
            <person name="Hou S."/>
            <person name="Wollam A."/>
            <person name="Pepin K.H."/>
            <person name="Johnson M."/>
            <person name="Bhonagiri V."/>
            <person name="Nash W.E."/>
            <person name="Warren W."/>
            <person name="Chinwalla A."/>
            <person name="Mardis E.R."/>
            <person name="Wilson R.K."/>
        </authorList>
    </citation>
    <scope>NUCLEOTIDE SEQUENCE [LARGE SCALE GENOMIC DNA]</scope>
    <source>
        <strain evidence="1 2">DSM 13479</strain>
    </source>
</reference>
<dbReference type="Proteomes" id="UP000004968">
    <property type="component" value="Unassembled WGS sequence"/>
</dbReference>
<dbReference type="HOGENOM" id="CLU_2990553_0_0_9"/>
<dbReference type="AlphaFoldDB" id="D3ACU7"/>
<gene>
    <name evidence="1" type="ORF">CLOSTHATH_01425</name>
</gene>
<organism evidence="1 2">
    <name type="scientific">Hungatella hathewayi DSM 13479</name>
    <dbReference type="NCBI Taxonomy" id="566550"/>
    <lineage>
        <taxon>Bacteria</taxon>
        <taxon>Bacillati</taxon>
        <taxon>Bacillota</taxon>
        <taxon>Clostridia</taxon>
        <taxon>Lachnospirales</taxon>
        <taxon>Lachnospiraceae</taxon>
        <taxon>Hungatella</taxon>
    </lineage>
</organism>
<name>D3ACU7_9FIRM</name>
<evidence type="ECO:0000313" key="2">
    <source>
        <dbReference type="Proteomes" id="UP000004968"/>
    </source>
</evidence>
<protein>
    <submittedName>
        <fullName evidence="1">Uncharacterized protein</fullName>
    </submittedName>
</protein>
<proteinExistence type="predicted"/>
<accession>D3ACU7</accession>
<evidence type="ECO:0000313" key="1">
    <source>
        <dbReference type="EMBL" id="EFD00353.1"/>
    </source>
</evidence>
<dbReference type="EMBL" id="ACIO01000095">
    <property type="protein sequence ID" value="EFD00353.1"/>
    <property type="molecule type" value="Genomic_DNA"/>
</dbReference>
<comment type="caution">
    <text evidence="1">The sequence shown here is derived from an EMBL/GenBank/DDBJ whole genome shotgun (WGS) entry which is preliminary data.</text>
</comment>